<keyword evidence="3" id="KW-1185">Reference proteome</keyword>
<name>A0A9P6B1H7_9AGAM</name>
<dbReference type="AlphaFoldDB" id="A0A9P6B1H7"/>
<reference evidence="2" key="1">
    <citation type="journal article" date="2020" name="Nat. Commun.">
        <title>Large-scale genome sequencing of mycorrhizal fungi provides insights into the early evolution of symbiotic traits.</title>
        <authorList>
            <person name="Miyauchi S."/>
            <person name="Kiss E."/>
            <person name="Kuo A."/>
            <person name="Drula E."/>
            <person name="Kohler A."/>
            <person name="Sanchez-Garcia M."/>
            <person name="Morin E."/>
            <person name="Andreopoulos B."/>
            <person name="Barry K.W."/>
            <person name="Bonito G."/>
            <person name="Buee M."/>
            <person name="Carver A."/>
            <person name="Chen C."/>
            <person name="Cichocki N."/>
            <person name="Clum A."/>
            <person name="Culley D."/>
            <person name="Crous P.W."/>
            <person name="Fauchery L."/>
            <person name="Girlanda M."/>
            <person name="Hayes R.D."/>
            <person name="Keri Z."/>
            <person name="LaButti K."/>
            <person name="Lipzen A."/>
            <person name="Lombard V."/>
            <person name="Magnuson J."/>
            <person name="Maillard F."/>
            <person name="Murat C."/>
            <person name="Nolan M."/>
            <person name="Ohm R.A."/>
            <person name="Pangilinan J."/>
            <person name="Pereira M.F."/>
            <person name="Perotto S."/>
            <person name="Peter M."/>
            <person name="Pfister S."/>
            <person name="Riley R."/>
            <person name="Sitrit Y."/>
            <person name="Stielow J.B."/>
            <person name="Szollosi G."/>
            <person name="Zifcakova L."/>
            <person name="Stursova M."/>
            <person name="Spatafora J.W."/>
            <person name="Tedersoo L."/>
            <person name="Vaario L.M."/>
            <person name="Yamada A."/>
            <person name="Yan M."/>
            <person name="Wang P."/>
            <person name="Xu J."/>
            <person name="Bruns T."/>
            <person name="Baldrian P."/>
            <person name="Vilgalys R."/>
            <person name="Dunand C."/>
            <person name="Henrissat B."/>
            <person name="Grigoriev I.V."/>
            <person name="Hibbett D."/>
            <person name="Nagy L.G."/>
            <person name="Martin F.M."/>
        </authorList>
    </citation>
    <scope>NUCLEOTIDE SEQUENCE</scope>
    <source>
        <strain evidence="2">UP504</strain>
    </source>
</reference>
<proteinExistence type="predicted"/>
<evidence type="ECO:0000313" key="3">
    <source>
        <dbReference type="Proteomes" id="UP000886523"/>
    </source>
</evidence>
<dbReference type="EMBL" id="MU128959">
    <property type="protein sequence ID" value="KAF9514636.1"/>
    <property type="molecule type" value="Genomic_DNA"/>
</dbReference>
<sequence length="124" mass="13464">MPSIREISLSAAIVLVVFVSSIVASMRLVPSSASTTIRTIGCMILHKLERTQQRRSKRSKQVRAGYNEHQSKYYCTCISLCESNVNSTAKGSTVTSMAVHTGLHLPPRHGLSSRNPAPAGQVLI</sequence>
<evidence type="ECO:0000313" key="2">
    <source>
        <dbReference type="EMBL" id="KAF9514636.1"/>
    </source>
</evidence>
<accession>A0A9P6B1H7</accession>
<gene>
    <name evidence="2" type="ORF">BS47DRAFT_867656</name>
</gene>
<organism evidence="2 3">
    <name type="scientific">Hydnum rufescens UP504</name>
    <dbReference type="NCBI Taxonomy" id="1448309"/>
    <lineage>
        <taxon>Eukaryota</taxon>
        <taxon>Fungi</taxon>
        <taxon>Dikarya</taxon>
        <taxon>Basidiomycota</taxon>
        <taxon>Agaricomycotina</taxon>
        <taxon>Agaricomycetes</taxon>
        <taxon>Cantharellales</taxon>
        <taxon>Hydnaceae</taxon>
        <taxon>Hydnum</taxon>
    </lineage>
</organism>
<comment type="caution">
    <text evidence="2">The sequence shown here is derived from an EMBL/GenBank/DDBJ whole genome shotgun (WGS) entry which is preliminary data.</text>
</comment>
<evidence type="ECO:0000256" key="1">
    <source>
        <dbReference type="SAM" id="MobiDB-lite"/>
    </source>
</evidence>
<dbReference type="Proteomes" id="UP000886523">
    <property type="component" value="Unassembled WGS sequence"/>
</dbReference>
<protein>
    <submittedName>
        <fullName evidence="2">Uncharacterized protein</fullName>
    </submittedName>
</protein>
<feature type="region of interest" description="Disordered" evidence="1">
    <location>
        <begin position="105"/>
        <end position="124"/>
    </location>
</feature>